<organism evidence="7 8">
    <name type="scientific">Botrytis byssoidea</name>
    <dbReference type="NCBI Taxonomy" id="139641"/>
    <lineage>
        <taxon>Eukaryota</taxon>
        <taxon>Fungi</taxon>
        <taxon>Dikarya</taxon>
        <taxon>Ascomycota</taxon>
        <taxon>Pezizomycotina</taxon>
        <taxon>Leotiomycetes</taxon>
        <taxon>Helotiales</taxon>
        <taxon>Sclerotiniaceae</taxon>
        <taxon>Botrytis</taxon>
    </lineage>
</organism>
<accession>A0A9P5M5T6</accession>
<dbReference type="InterPro" id="IPR016166">
    <property type="entry name" value="FAD-bd_PCMH"/>
</dbReference>
<dbReference type="GO" id="GO:0016491">
    <property type="term" value="F:oxidoreductase activity"/>
    <property type="evidence" value="ECO:0007669"/>
    <property type="project" value="UniProtKB-KW"/>
</dbReference>
<comment type="caution">
    <text evidence="7">The sequence shown here is derived from an EMBL/GenBank/DDBJ whole genome shotgun (WGS) entry which is preliminary data.</text>
</comment>
<dbReference type="PANTHER" id="PTHR42973:SF39">
    <property type="entry name" value="FAD-BINDING PCMH-TYPE DOMAIN-CONTAINING PROTEIN"/>
    <property type="match status" value="1"/>
</dbReference>
<keyword evidence="5" id="KW-0560">Oxidoreductase</keyword>
<proteinExistence type="inferred from homology"/>
<name>A0A9P5M5T6_9HELO</name>
<comment type="similarity">
    <text evidence="2">Belongs to the oxygen-dependent FAD-linked oxidoreductase family.</text>
</comment>
<dbReference type="PANTHER" id="PTHR42973">
    <property type="entry name" value="BINDING OXIDOREDUCTASE, PUTATIVE (AFU_ORTHOLOGUE AFUA_1G17690)-RELATED"/>
    <property type="match status" value="1"/>
</dbReference>
<comment type="cofactor">
    <cofactor evidence="1">
        <name>FAD</name>
        <dbReference type="ChEBI" id="CHEBI:57692"/>
    </cofactor>
</comment>
<protein>
    <recommendedName>
        <fullName evidence="6">FAD-binding PCMH-type domain-containing protein</fullName>
    </recommendedName>
</protein>
<feature type="domain" description="FAD-binding PCMH-type" evidence="6">
    <location>
        <begin position="22"/>
        <end position="193"/>
    </location>
</feature>
<dbReference type="InterPro" id="IPR012951">
    <property type="entry name" value="BBE"/>
</dbReference>
<evidence type="ECO:0000256" key="2">
    <source>
        <dbReference type="ARBA" id="ARBA00005466"/>
    </source>
</evidence>
<dbReference type="RefSeq" id="XP_038733260.1">
    <property type="nucleotide sequence ID" value="XM_038875923.1"/>
</dbReference>
<dbReference type="Gene3D" id="3.30.465.10">
    <property type="match status" value="2"/>
</dbReference>
<dbReference type="AlphaFoldDB" id="A0A9P5M5T6"/>
<reference evidence="7 8" key="1">
    <citation type="journal article" date="2020" name="Genome Biol. Evol.">
        <title>Comparative genomics of Sclerotiniaceae.</title>
        <authorList>
            <person name="Valero Jimenez C.A."/>
            <person name="Steentjes M."/>
            <person name="Scholten O.E."/>
            <person name="Van Kan J.A.L."/>
        </authorList>
    </citation>
    <scope>NUCLEOTIDE SEQUENCE [LARGE SCALE GENOMIC DNA]</scope>
    <source>
        <strain evidence="7 8">MUCL 94</strain>
    </source>
</reference>
<dbReference type="Proteomes" id="UP000710849">
    <property type="component" value="Unassembled WGS sequence"/>
</dbReference>
<keyword evidence="3" id="KW-0285">Flavoprotein</keyword>
<evidence type="ECO:0000313" key="7">
    <source>
        <dbReference type="EMBL" id="KAF7944778.1"/>
    </source>
</evidence>
<evidence type="ECO:0000313" key="8">
    <source>
        <dbReference type="Proteomes" id="UP000710849"/>
    </source>
</evidence>
<dbReference type="EMBL" id="RCSW01000009">
    <property type="protein sequence ID" value="KAF7944778.1"/>
    <property type="molecule type" value="Genomic_DNA"/>
</dbReference>
<evidence type="ECO:0000259" key="6">
    <source>
        <dbReference type="PROSITE" id="PS51387"/>
    </source>
</evidence>
<dbReference type="PROSITE" id="PS51387">
    <property type="entry name" value="FAD_PCMH"/>
    <property type="match status" value="1"/>
</dbReference>
<dbReference type="SUPFAM" id="SSF56176">
    <property type="entry name" value="FAD-binding/transporter-associated domain-like"/>
    <property type="match status" value="1"/>
</dbReference>
<dbReference type="InterPro" id="IPR016169">
    <property type="entry name" value="FAD-bd_PCMH_sub2"/>
</dbReference>
<keyword evidence="4" id="KW-0274">FAD</keyword>
<sequence>MAWTFTNNTCNPFLSDTTSCALGNYISYTVNATTTDDVNAAVTFANLFNIRLVIRATGHEYNGKSTGAGALVIWIHHLTSISLFETYNFSVYTEKAVVVGSGVSFQQAYEFVDANNDIIVAGNRSTVALAGGYGQGGGLGPLTTKFGLTVDQVLEWQVVIGLGILVIYCSVRNYEISSKVTSISSASLQFAPPITTEGLAAYWQTVKRFLQSLPLMVDSGLQIVWIIGPGFSFISPVTGLDVAQDTIDSLFPPTLSALDKAEIPYTYTSSVSSLFLEYQNSTNFDANVSNASTAGRLLPRSVVQNDTDSFISVLQTSVDNNSQHPEISINPYWRKTLMNVVFDTYRNYTDFSANFQSQNFMTNTIGPAIAALTPDGSVYLNEADVQQPDWKRAFYGANYDRLDAIKTNYDSLDRFYALGALKSDRWVERKDGHLCEA</sequence>
<dbReference type="Pfam" id="PF08031">
    <property type="entry name" value="BBE"/>
    <property type="match status" value="1"/>
</dbReference>
<evidence type="ECO:0000256" key="5">
    <source>
        <dbReference type="ARBA" id="ARBA00023002"/>
    </source>
</evidence>
<dbReference type="GO" id="GO:0071949">
    <property type="term" value="F:FAD binding"/>
    <property type="evidence" value="ECO:0007669"/>
    <property type="project" value="InterPro"/>
</dbReference>
<dbReference type="InterPro" id="IPR006094">
    <property type="entry name" value="Oxid_FAD_bind_N"/>
</dbReference>
<dbReference type="Gene3D" id="3.40.462.20">
    <property type="match status" value="1"/>
</dbReference>
<dbReference type="InterPro" id="IPR036318">
    <property type="entry name" value="FAD-bd_PCMH-like_sf"/>
</dbReference>
<dbReference type="Pfam" id="PF01565">
    <property type="entry name" value="FAD_binding_4"/>
    <property type="match status" value="1"/>
</dbReference>
<evidence type="ECO:0000256" key="4">
    <source>
        <dbReference type="ARBA" id="ARBA00022827"/>
    </source>
</evidence>
<gene>
    <name evidence="7" type="ORF">EAE97_005411</name>
</gene>
<dbReference type="GeneID" id="62149000"/>
<keyword evidence="8" id="KW-1185">Reference proteome</keyword>
<evidence type="ECO:0000256" key="1">
    <source>
        <dbReference type="ARBA" id="ARBA00001974"/>
    </source>
</evidence>
<evidence type="ECO:0000256" key="3">
    <source>
        <dbReference type="ARBA" id="ARBA00022630"/>
    </source>
</evidence>
<dbReference type="InterPro" id="IPR050416">
    <property type="entry name" value="FAD-linked_Oxidoreductase"/>
</dbReference>